<dbReference type="PANTHER" id="PTHR19376">
    <property type="entry name" value="DNA-DIRECTED RNA POLYMERASE"/>
    <property type="match status" value="1"/>
</dbReference>
<evidence type="ECO:0000256" key="14">
    <source>
        <dbReference type="SAM" id="MobiDB-lite"/>
    </source>
</evidence>
<evidence type="ECO:0000256" key="7">
    <source>
        <dbReference type="ARBA" id="ARBA00022723"/>
    </source>
</evidence>
<accession>A0A2H4SPI9</accession>
<dbReference type="InterPro" id="IPR007066">
    <property type="entry name" value="RNA_pol_Rpb1_3"/>
</dbReference>
<dbReference type="InterPro" id="IPR036390">
    <property type="entry name" value="WH_DNA-bd_sf"/>
</dbReference>
<dbReference type="InterPro" id="IPR038120">
    <property type="entry name" value="Rpb1_funnel_sf"/>
</dbReference>
<feature type="compositionally biased region" description="Acidic residues" evidence="14">
    <location>
        <begin position="1437"/>
        <end position="1448"/>
    </location>
</feature>
<dbReference type="Pfam" id="PF04997">
    <property type="entry name" value="RNA_pol_Rpb1_1"/>
    <property type="match status" value="2"/>
</dbReference>
<dbReference type="OrthoDB" id="270392at2759"/>
<feature type="domain" description="RNA polymerase N-terminal" evidence="15">
    <location>
        <begin position="360"/>
        <end position="680"/>
    </location>
</feature>
<dbReference type="SMART" id="SM00663">
    <property type="entry name" value="RPOLA_N"/>
    <property type="match status" value="1"/>
</dbReference>
<comment type="function">
    <text evidence="13">DNA-dependent RNA polymerase catalyzes the transcription of DNA into RNA using the four ribonucleoside triphosphates as substrates.</text>
</comment>
<comment type="similarity">
    <text evidence="3">Belongs to the replication factor A protein 2 family.</text>
</comment>
<dbReference type="CDD" id="cd01435">
    <property type="entry name" value="RNAP_I_RPA1_N"/>
    <property type="match status" value="1"/>
</dbReference>
<dbReference type="GO" id="GO:0003899">
    <property type="term" value="F:DNA-directed RNA polymerase activity"/>
    <property type="evidence" value="ECO:0007669"/>
    <property type="project" value="UniProtKB-EC"/>
</dbReference>
<dbReference type="SUPFAM" id="SSF64484">
    <property type="entry name" value="beta and beta-prime subunits of DNA dependent RNA-polymerase"/>
    <property type="match status" value="1"/>
</dbReference>
<evidence type="ECO:0000256" key="13">
    <source>
        <dbReference type="RuleBase" id="RU004279"/>
    </source>
</evidence>
<dbReference type="CDD" id="cd04478">
    <property type="entry name" value="RPA2_DBD_D"/>
    <property type="match status" value="1"/>
</dbReference>
<dbReference type="InterPro" id="IPR045867">
    <property type="entry name" value="DNA-dir_RpoC_beta_prime"/>
</dbReference>
<feature type="region of interest" description="Disordered" evidence="14">
    <location>
        <begin position="270"/>
        <end position="315"/>
    </location>
</feature>
<dbReference type="Gene3D" id="1.10.132.30">
    <property type="match status" value="1"/>
</dbReference>
<dbReference type="Gene3D" id="1.10.10.10">
    <property type="entry name" value="Winged helix-like DNA-binding domain superfamily/Winged helix DNA-binding domain"/>
    <property type="match status" value="1"/>
</dbReference>
<feature type="compositionally biased region" description="Acidic residues" evidence="14">
    <location>
        <begin position="1372"/>
        <end position="1383"/>
    </location>
</feature>
<dbReference type="InterPro" id="IPR012340">
    <property type="entry name" value="NA-bd_OB-fold"/>
</dbReference>
<dbReference type="GO" id="GO:0003677">
    <property type="term" value="F:DNA binding"/>
    <property type="evidence" value="ECO:0007669"/>
    <property type="project" value="InterPro"/>
</dbReference>
<proteinExistence type="inferred from homology"/>
<organism evidence="16 17">
    <name type="scientific">Cordyceps militaris</name>
    <name type="common">Caterpillar fungus</name>
    <name type="synonym">Clavaria militaris</name>
    <dbReference type="NCBI Taxonomy" id="73501"/>
    <lineage>
        <taxon>Eukaryota</taxon>
        <taxon>Fungi</taxon>
        <taxon>Dikarya</taxon>
        <taxon>Ascomycota</taxon>
        <taxon>Pezizomycotina</taxon>
        <taxon>Sordariomycetes</taxon>
        <taxon>Hypocreomycetidae</taxon>
        <taxon>Hypocreales</taxon>
        <taxon>Cordycipitaceae</taxon>
        <taxon>Cordyceps</taxon>
    </lineage>
</organism>
<dbReference type="Gene3D" id="3.30.70.2850">
    <property type="match status" value="1"/>
</dbReference>
<protein>
    <recommendedName>
        <fullName evidence="13">DNA-directed RNA polymerase subunit</fullName>
        <ecNumber evidence="13">2.7.7.6</ecNumber>
    </recommendedName>
</protein>
<dbReference type="Gene3D" id="2.40.50.140">
    <property type="entry name" value="Nucleic acid-binding proteins"/>
    <property type="match status" value="1"/>
</dbReference>
<dbReference type="PANTHER" id="PTHR19376:SF11">
    <property type="entry name" value="DNA-DIRECTED RNA POLYMERASE I SUBUNIT RPA1"/>
    <property type="match status" value="1"/>
</dbReference>
<comment type="subcellular location">
    <subcellularLocation>
        <location evidence="1">Nucleus</location>
    </subcellularLocation>
</comment>
<dbReference type="Pfam" id="PF04998">
    <property type="entry name" value="RNA_pol_Rpb1_5"/>
    <property type="match status" value="1"/>
</dbReference>
<evidence type="ECO:0000256" key="5">
    <source>
        <dbReference type="ARBA" id="ARBA00022679"/>
    </source>
</evidence>
<dbReference type="Pfam" id="PF00623">
    <property type="entry name" value="RNA_pol_Rpb1_2"/>
    <property type="match status" value="1"/>
</dbReference>
<dbReference type="InterPro" id="IPR036388">
    <property type="entry name" value="WH-like_DNA-bd_sf"/>
</dbReference>
<feature type="region of interest" description="Disordered" evidence="14">
    <location>
        <begin position="1682"/>
        <end position="1703"/>
    </location>
</feature>
<dbReference type="Pfam" id="PF05000">
    <property type="entry name" value="RNA_pol_Rpb1_4"/>
    <property type="match status" value="1"/>
</dbReference>
<evidence type="ECO:0000256" key="2">
    <source>
        <dbReference type="ARBA" id="ARBA00006460"/>
    </source>
</evidence>
<name>A0A2H4SPI9_CORMI</name>
<keyword evidence="8" id="KW-0862">Zinc</keyword>
<dbReference type="Pfam" id="PF01336">
    <property type="entry name" value="tRNA_anti-codon"/>
    <property type="match status" value="1"/>
</dbReference>
<keyword evidence="9" id="KW-0460">Magnesium</keyword>
<feature type="compositionally biased region" description="Low complexity" evidence="14">
    <location>
        <begin position="1689"/>
        <end position="1698"/>
    </location>
</feature>
<dbReference type="Gene3D" id="1.10.357.120">
    <property type="match status" value="1"/>
</dbReference>
<dbReference type="Gene3D" id="1.10.274.100">
    <property type="entry name" value="RNA polymerase Rpb1, domain 3"/>
    <property type="match status" value="1"/>
</dbReference>
<dbReference type="InterPro" id="IPR007081">
    <property type="entry name" value="RNA_pol_Rpb1_5"/>
</dbReference>
<evidence type="ECO:0000256" key="12">
    <source>
        <dbReference type="ARBA" id="ARBA00048552"/>
    </source>
</evidence>
<dbReference type="SUPFAM" id="SSF50249">
    <property type="entry name" value="Nucleic acid-binding proteins"/>
    <property type="match status" value="1"/>
</dbReference>
<evidence type="ECO:0000256" key="6">
    <source>
        <dbReference type="ARBA" id="ARBA00022695"/>
    </source>
</evidence>
<evidence type="ECO:0000256" key="3">
    <source>
        <dbReference type="ARBA" id="ARBA00007815"/>
    </source>
</evidence>
<dbReference type="Gene3D" id="4.10.860.120">
    <property type="entry name" value="RNA polymerase II, clamp domain"/>
    <property type="match status" value="1"/>
</dbReference>
<feature type="compositionally biased region" description="Basic and acidic residues" evidence="14">
    <location>
        <begin position="273"/>
        <end position="285"/>
    </location>
</feature>
<evidence type="ECO:0000256" key="9">
    <source>
        <dbReference type="ARBA" id="ARBA00022842"/>
    </source>
</evidence>
<evidence type="ECO:0000313" key="16">
    <source>
        <dbReference type="EMBL" id="ATY65027.1"/>
    </source>
</evidence>
<dbReference type="InterPro" id="IPR015699">
    <property type="entry name" value="DNA-dir_RNA_pol1_lsu_N"/>
</dbReference>
<dbReference type="Gene3D" id="3.30.1490.180">
    <property type="entry name" value="RNA polymerase ii"/>
    <property type="match status" value="1"/>
</dbReference>
<evidence type="ECO:0000313" key="17">
    <source>
        <dbReference type="Proteomes" id="UP000323067"/>
    </source>
</evidence>
<keyword evidence="4 13" id="KW-0240">DNA-directed RNA polymerase</keyword>
<keyword evidence="6 13" id="KW-0548">Nucleotidyltransferase</keyword>
<evidence type="ECO:0000256" key="11">
    <source>
        <dbReference type="ARBA" id="ARBA00023242"/>
    </source>
</evidence>
<evidence type="ECO:0000256" key="1">
    <source>
        <dbReference type="ARBA" id="ARBA00004123"/>
    </source>
</evidence>
<dbReference type="FunFam" id="4.10.860.120:FF:000006">
    <property type="entry name" value="DNA-directed RNA polymerase subunit"/>
    <property type="match status" value="1"/>
</dbReference>
<dbReference type="InterPro" id="IPR000722">
    <property type="entry name" value="RNA_pol_asu"/>
</dbReference>
<dbReference type="GO" id="GO:0046872">
    <property type="term" value="F:metal ion binding"/>
    <property type="evidence" value="ECO:0007669"/>
    <property type="project" value="UniProtKB-KW"/>
</dbReference>
<dbReference type="Proteomes" id="UP000323067">
    <property type="component" value="Chromosome v"/>
</dbReference>
<dbReference type="CDD" id="cd02735">
    <property type="entry name" value="RNAP_I_Rpa1_C"/>
    <property type="match status" value="1"/>
</dbReference>
<evidence type="ECO:0000256" key="8">
    <source>
        <dbReference type="ARBA" id="ARBA00022833"/>
    </source>
</evidence>
<dbReference type="Pfam" id="PF04983">
    <property type="entry name" value="RNA_pol_Rpb1_3"/>
    <property type="match status" value="1"/>
</dbReference>
<dbReference type="SUPFAM" id="SSF46785">
    <property type="entry name" value="Winged helix' DNA-binding domain"/>
    <property type="match status" value="1"/>
</dbReference>
<reference evidence="16 17" key="1">
    <citation type="journal article" date="2017" name="BMC Genomics">
        <title>Chromosome level assembly and secondary metabolite potential of the parasitic fungus Cordyceps militaris.</title>
        <authorList>
            <person name="Kramer G.J."/>
            <person name="Nodwell J.R."/>
        </authorList>
    </citation>
    <scope>NUCLEOTIDE SEQUENCE [LARGE SCALE GENOMIC DNA]</scope>
    <source>
        <strain evidence="16 17">ATCC 34164</strain>
    </source>
</reference>
<dbReference type="InterPro" id="IPR007080">
    <property type="entry name" value="RNA_pol_Rpb1_1"/>
</dbReference>
<evidence type="ECO:0000256" key="4">
    <source>
        <dbReference type="ARBA" id="ARBA00022478"/>
    </source>
</evidence>
<gene>
    <name evidence="16" type="ORF">A9K55_004556</name>
</gene>
<evidence type="ECO:0000256" key="10">
    <source>
        <dbReference type="ARBA" id="ARBA00023163"/>
    </source>
</evidence>
<dbReference type="VEuPathDB" id="FungiDB:CCM_04076"/>
<dbReference type="Gene3D" id="2.40.40.20">
    <property type="match status" value="1"/>
</dbReference>
<keyword evidence="5 13" id="KW-0808">Transferase</keyword>
<dbReference type="InterPro" id="IPR044893">
    <property type="entry name" value="RNA_pol_Rpb1_clamp_domain"/>
</dbReference>
<dbReference type="FunFam" id="2.40.40.20:FF:000019">
    <property type="entry name" value="DNA-directed RNA polymerase II subunit RPB1"/>
    <property type="match status" value="1"/>
</dbReference>
<dbReference type="EC" id="2.7.7.6" evidence="13"/>
<dbReference type="Pfam" id="PF08784">
    <property type="entry name" value="RPA_C"/>
    <property type="match status" value="1"/>
</dbReference>
<sequence>MNISQPISSEVESVEFTFLSPAEIEAVSVKRIENESTFDSMLNPVPGGLYDPALGSWGDSPCTTCNLNHLYCPGHPGHIKLPVPVYHPIFLDQAYHLLRATCLYCKGFRLSAKDLHKYMCKLRLLQHGLVHEAHIVGAIGETDFSGALEASVSLELDGSEAEDDTSSIDNVTRKREKYVQLCLQRGRKTRRDIKKGKHEGTGQMRREVIKEFLAELTKRRECVSCNGISPTYRKDSFVKIFEKALSDKDTAKMAQRNLKFGDAMSRVYQKTMTKKDQQNETTHDSSEDESQSGEDVTMQDADEEESTIPKANRPAVNQRYISPMEVRARLVELFDKEQDLVSLLYNATPATKRTAKTTPHMFFVTVLLVPPNRFRPEARTGDSQISEASQNNLYKNILRSNGKIAKLHDNVKNGSSDITALHLAWVELQESVNALVDKNKNPVQGAAAKRNEDGIKQKLEKKEGLFRKNMMGKRVNYAARSVISPDPNIDTNEIGVPPVFAQKLTYPEPVTSHNFRDMQQAVINGVSKWPGAIAIEDENGQIVNLRNKSVDDRISLANQLLAPTNASTPKTKNKKVHRHMTNGDVVLMNRQPTLHKPSIMGHRVRVLPGEKTIRMHYANCNTYNADFDGDEMNMHFPQNEVARAEALQIADTDHQYLSGTQGKPLRGLIQDHLSVSIVLCNRDTFFTKGDYHSLIYSALRPESGHILSERLQLVPPAIIKPVPRWTGKQIITTILKNLKPATCGGLTMHGDTQLKAEQWGPNSEEGVVRVQDGELITGILDKSQIGQSSGGLVHAAHEVYGSAIASKLLSCLGRLLTRLLNMQAFSCGMDDLRLTEVGEKARLEALEQAGVMGLKIASEYVSLPGNTNPTNNLLLERLEEVLREDKKQEGLDLLMNQGTRHITDGVQKACLPNGLEKPFPKNQMQAMTTSGAKGSRVNASLISCNLGQQVLEGRRVPLMVSGKTLPCFKPFETHIRSAGYIRSRFLTGIRPHEYYFHHMAGREGLIDTAVKTSRSGYLQRCVIKGLEGLVVSYDASVRDADGSVIQFLYGEDGLDVTKQKYLSNFDFILENVASQVVQLKYDTKGVETLTANRDDFMKYMKKAVKHAKSKGSASKDPLIGLYNPTTNTFAMSELFYEAMSTYVKENKSGLIRDKSSQKKTQNSVALSRKNAEALFALKYQRSLVEPGEAVGIVAGQSVGEPSTQMTLNTFHLAGHAATNVTQGIPRLREILMTASAIIATPSMTLYPQSNISPEQAEIFTKKISRTPLGYIVDSITVEEQVGRGQIYSQAKVYKIKLKFFPSDEYCQTYAITVADVMNSIEKKLMRQIIALMKKEIKKRSGQSTGATPEIGVRSGVVEVASAETNAESRNDDDNDDDDGDDGDATSAKQRANRGEEVSYGDNDDEDNAIQKAMGQDAADESEDEQINGASNGAPTGDDSEDESDEEENQAATTARAEGIKTSFKEVSDFECDEKDGAWCNITIELEPDSPKLLMLNLVKTAISKSMIREIRGVGTCTFVSGAIEASGVNLHAMQTFAEYIDPDKIKTNDIASVLSMYGVEACRASIVRELGNVFGGHGISVDNRHLNLIADYMTRNGAFTAFSRMGLKGNVSPFTKMSFETTLAFLKDAVLDGDWDDLTTPSGRLVLGRLGKLGTAHNVIFTIAAYTGFTKTGYGAQGGDDSGGFMADGSQQGSQSGGKAYQDDSLRPVTVRQIIEAEEGYSGGDFKIDGASAPQVTFVGQIRSVNAQATNITLKIDDGTGQIEVKKWIDGDKPEDPEAYELDSYVRVWGRLKSFSNKRHVGAHVIRPVTDFNEVNYHMLEATYVHLHFTRGPLGGGGGGAQQQQNGGATNGDSMFVDGGAGYDGGASQNVSKLARCTPGAKKMFNFLSAAPGSNEGVDINIVTSSTGMSTRDVLTAADELLGQGLIYTTLNDETWAILEY</sequence>
<dbReference type="InterPro" id="IPR014892">
    <property type="entry name" value="RPA_C"/>
</dbReference>
<comment type="catalytic activity">
    <reaction evidence="12 13">
        <text>RNA(n) + a ribonucleoside 5'-triphosphate = RNA(n+1) + diphosphate</text>
        <dbReference type="Rhea" id="RHEA:21248"/>
        <dbReference type="Rhea" id="RHEA-COMP:14527"/>
        <dbReference type="Rhea" id="RHEA-COMP:17342"/>
        <dbReference type="ChEBI" id="CHEBI:33019"/>
        <dbReference type="ChEBI" id="CHEBI:61557"/>
        <dbReference type="ChEBI" id="CHEBI:140395"/>
        <dbReference type="EC" id="2.7.7.6"/>
    </reaction>
</comment>
<dbReference type="EMBL" id="CP023325">
    <property type="protein sequence ID" value="ATY65027.1"/>
    <property type="molecule type" value="Genomic_DNA"/>
</dbReference>
<dbReference type="InterPro" id="IPR042102">
    <property type="entry name" value="RNA_pol_Rpb1_3_sf"/>
</dbReference>
<keyword evidence="7" id="KW-0479">Metal-binding</keyword>
<dbReference type="InterPro" id="IPR007083">
    <property type="entry name" value="RNA_pol_Rpb1_4"/>
</dbReference>
<dbReference type="InterPro" id="IPR047107">
    <property type="entry name" value="DNA-dir_RNA_pol1_lsu_C"/>
</dbReference>
<dbReference type="GO" id="GO:0006351">
    <property type="term" value="P:DNA-templated transcription"/>
    <property type="evidence" value="ECO:0007669"/>
    <property type="project" value="InterPro"/>
</dbReference>
<dbReference type="GO" id="GO:0005736">
    <property type="term" value="C:RNA polymerase I complex"/>
    <property type="evidence" value="ECO:0007669"/>
    <property type="project" value="TreeGrafter"/>
</dbReference>
<keyword evidence="11" id="KW-0539">Nucleus</keyword>
<dbReference type="InterPro" id="IPR004365">
    <property type="entry name" value="NA-bd_OB_tRNA"/>
</dbReference>
<keyword evidence="10 13" id="KW-0804">Transcription</keyword>
<dbReference type="FunFam" id="3.30.1490.180:FF:000003">
    <property type="entry name" value="DNA-directed RNA polymerase subunit"/>
    <property type="match status" value="1"/>
</dbReference>
<feature type="region of interest" description="Disordered" evidence="14">
    <location>
        <begin position="1362"/>
        <end position="1459"/>
    </location>
</feature>
<dbReference type="VEuPathDB" id="FungiDB:A9K55_004556"/>
<evidence type="ECO:0000259" key="15">
    <source>
        <dbReference type="SMART" id="SM00663"/>
    </source>
</evidence>
<comment type="similarity">
    <text evidence="2 13">Belongs to the RNA polymerase beta' chain family.</text>
</comment>
<dbReference type="FunFam" id="1.10.274.100:FF:000006">
    <property type="entry name" value="DNA-directed RNA polymerase subunit"/>
    <property type="match status" value="1"/>
</dbReference>
<dbReference type="InterPro" id="IPR006592">
    <property type="entry name" value="RNA_pol_N"/>
</dbReference>